<dbReference type="AlphaFoldDB" id="A0A0F9DHX6"/>
<evidence type="ECO:0000313" key="1">
    <source>
        <dbReference type="EMBL" id="KKL17341.1"/>
    </source>
</evidence>
<reference evidence="1" key="1">
    <citation type="journal article" date="2015" name="Nature">
        <title>Complex archaea that bridge the gap between prokaryotes and eukaryotes.</title>
        <authorList>
            <person name="Spang A."/>
            <person name="Saw J.H."/>
            <person name="Jorgensen S.L."/>
            <person name="Zaremba-Niedzwiedzka K."/>
            <person name="Martijn J."/>
            <person name="Lind A.E."/>
            <person name="van Eijk R."/>
            <person name="Schleper C."/>
            <person name="Guy L."/>
            <person name="Ettema T.J."/>
        </authorList>
    </citation>
    <scope>NUCLEOTIDE SEQUENCE</scope>
</reference>
<gene>
    <name evidence="1" type="ORF">LCGC14_2486530</name>
</gene>
<dbReference type="EMBL" id="LAZR01039296">
    <property type="protein sequence ID" value="KKL17341.1"/>
    <property type="molecule type" value="Genomic_DNA"/>
</dbReference>
<feature type="non-terminal residue" evidence="1">
    <location>
        <position position="504"/>
    </location>
</feature>
<accession>A0A0F9DHX6</accession>
<feature type="non-terminal residue" evidence="1">
    <location>
        <position position="1"/>
    </location>
</feature>
<organism evidence="1">
    <name type="scientific">marine sediment metagenome</name>
    <dbReference type="NCBI Taxonomy" id="412755"/>
    <lineage>
        <taxon>unclassified sequences</taxon>
        <taxon>metagenomes</taxon>
        <taxon>ecological metagenomes</taxon>
    </lineage>
</organism>
<name>A0A0F9DHX6_9ZZZZ</name>
<comment type="caution">
    <text evidence="1">The sequence shown here is derived from an EMBL/GenBank/DDBJ whole genome shotgun (WGS) entry which is preliminary data.</text>
</comment>
<proteinExistence type="predicted"/>
<sequence length="504" mass="51088">LPTPGQLADGDGIFGIWLGDTDTNATVGDGGGSTYRGLASTTTAFSYTQTVTETSGGTLGPMFLATAGSTFNFNGATVTADGGNTVKLYGAGTYEIEAGTTFNTDLEMNGPGRVQIFAVNGIAGRTLTMNDGELYLDWDDALGSATAVINSGALIYEWANASAGTIIVKDGGGIVLDGPGFATVADLAGGATWDIRAGAQIVQQGTGWATGFGDVSASDGKASWLYFSDYRGTGLTPSQLPPRDGTYKLVLGDTSRMTIAPVASPLVLNSHTVGRNFGGDYGIILLDTANNQSQMRLAAPDGLTFRLQANLDLDLDGVAGGEAGTLIIGDPNSYQATLLNGGGMVALSQGGTVQLAVDDTEPINNVGKVNVVAGILYLSDDGLHLAPAQIGGATEVRLAAGTRLHLHRTTPTFSTVFTGDGTIDLFNNGAQAIGTLNLVPTGTMAAGISPGDSAGIFTVEDNLTLSSVATGGGTAYATVNIEVVGTSTTGAVAGTHFDRLLVTG</sequence>
<protein>
    <submittedName>
        <fullName evidence="1">Uncharacterized protein</fullName>
    </submittedName>
</protein>